<evidence type="ECO:0000313" key="2">
    <source>
        <dbReference type="EMBL" id="QJA84115.1"/>
    </source>
</evidence>
<dbReference type="EMBL" id="MT141540">
    <property type="protein sequence ID" value="QJA65549.1"/>
    <property type="molecule type" value="Genomic_DNA"/>
</dbReference>
<protein>
    <recommendedName>
        <fullName evidence="3">Nucleoside deoxyribosyltransferase</fullName>
    </recommendedName>
</protein>
<accession>A0A6M3KRQ8</accession>
<gene>
    <name evidence="2" type="ORF">MM415A00224_0014</name>
    <name evidence="1" type="ORF">MM415B00387_0042</name>
</gene>
<name>A0A6M3KRQ8_9ZZZZ</name>
<organism evidence="2">
    <name type="scientific">viral metagenome</name>
    <dbReference type="NCBI Taxonomy" id="1070528"/>
    <lineage>
        <taxon>unclassified sequences</taxon>
        <taxon>metagenomes</taxon>
        <taxon>organismal metagenomes</taxon>
    </lineage>
</organism>
<dbReference type="EMBL" id="MT142524">
    <property type="protein sequence ID" value="QJA84115.1"/>
    <property type="molecule type" value="Genomic_DNA"/>
</dbReference>
<proteinExistence type="predicted"/>
<dbReference type="AlphaFoldDB" id="A0A6M3KRQ8"/>
<sequence length="177" mass="20147">MQIYIASSWKNQHAVEMLTALLREDGHQVHSFVEKAVSDEGRTNIKFDFEQWIYSSDGLDKFSYDTLKATTSDLVIYIGPSGTDAWAEVGAAWGSGIRILGLWAKGEPAGLMRHMVEWFIDHAALLVAVDENNQKIHLTEKRKWSSRYLARKNENTKTIYGNRRNLFPPWATSEGDL</sequence>
<reference evidence="2" key="1">
    <citation type="submission" date="2020-03" db="EMBL/GenBank/DDBJ databases">
        <title>The deep terrestrial virosphere.</title>
        <authorList>
            <person name="Holmfeldt K."/>
            <person name="Nilsson E."/>
            <person name="Simone D."/>
            <person name="Lopez-Fernandez M."/>
            <person name="Wu X."/>
            <person name="de Brujin I."/>
            <person name="Lundin D."/>
            <person name="Andersson A."/>
            <person name="Bertilsson S."/>
            <person name="Dopson M."/>
        </authorList>
    </citation>
    <scope>NUCLEOTIDE SEQUENCE</scope>
    <source>
        <strain evidence="2">MM415A00224</strain>
        <strain evidence="1">MM415B00387</strain>
    </source>
</reference>
<evidence type="ECO:0000313" key="1">
    <source>
        <dbReference type="EMBL" id="QJA65549.1"/>
    </source>
</evidence>
<evidence type="ECO:0008006" key="3">
    <source>
        <dbReference type="Google" id="ProtNLM"/>
    </source>
</evidence>